<feature type="compositionally biased region" description="Basic and acidic residues" evidence="2">
    <location>
        <begin position="703"/>
        <end position="719"/>
    </location>
</feature>
<proteinExistence type="predicted"/>
<feature type="compositionally biased region" description="Polar residues" evidence="2">
    <location>
        <begin position="161"/>
        <end position="173"/>
    </location>
</feature>
<feature type="compositionally biased region" description="Polar residues" evidence="2">
    <location>
        <begin position="1032"/>
        <end position="1042"/>
    </location>
</feature>
<feature type="region of interest" description="Disordered" evidence="2">
    <location>
        <begin position="959"/>
        <end position="998"/>
    </location>
</feature>
<keyword evidence="1" id="KW-0175">Coiled coil</keyword>
<feature type="region of interest" description="Disordered" evidence="2">
    <location>
        <begin position="89"/>
        <end position="146"/>
    </location>
</feature>
<feature type="compositionally biased region" description="Polar residues" evidence="2">
    <location>
        <begin position="483"/>
        <end position="494"/>
    </location>
</feature>
<evidence type="ECO:0000256" key="2">
    <source>
        <dbReference type="SAM" id="MobiDB-lite"/>
    </source>
</evidence>
<keyword evidence="3" id="KW-0472">Membrane</keyword>
<feature type="compositionally biased region" description="Polar residues" evidence="2">
    <location>
        <begin position="501"/>
        <end position="534"/>
    </location>
</feature>
<evidence type="ECO:0008006" key="6">
    <source>
        <dbReference type="Google" id="ProtNLM"/>
    </source>
</evidence>
<evidence type="ECO:0000256" key="3">
    <source>
        <dbReference type="SAM" id="Phobius"/>
    </source>
</evidence>
<feature type="region of interest" description="Disordered" evidence="2">
    <location>
        <begin position="1032"/>
        <end position="1060"/>
    </location>
</feature>
<evidence type="ECO:0000313" key="4">
    <source>
        <dbReference type="EMBL" id="WAR06726.1"/>
    </source>
</evidence>
<feature type="compositionally biased region" description="Polar residues" evidence="2">
    <location>
        <begin position="1163"/>
        <end position="1173"/>
    </location>
</feature>
<feature type="compositionally biased region" description="Basic and acidic residues" evidence="2">
    <location>
        <begin position="468"/>
        <end position="478"/>
    </location>
</feature>
<feature type="compositionally biased region" description="Low complexity" evidence="2">
    <location>
        <begin position="437"/>
        <end position="452"/>
    </location>
</feature>
<feature type="compositionally biased region" description="Basic and acidic residues" evidence="2">
    <location>
        <begin position="959"/>
        <end position="973"/>
    </location>
</feature>
<dbReference type="SUPFAM" id="SSF74924">
    <property type="entry name" value="Cap-Gly domain"/>
    <property type="match status" value="1"/>
</dbReference>
<keyword evidence="5" id="KW-1185">Reference proteome</keyword>
<feature type="compositionally biased region" description="Polar residues" evidence="2">
    <location>
        <begin position="331"/>
        <end position="351"/>
    </location>
</feature>
<feature type="compositionally biased region" description="Polar residues" evidence="2">
    <location>
        <begin position="647"/>
        <end position="662"/>
    </location>
</feature>
<accession>A0ABY7ECV7</accession>
<gene>
    <name evidence="4" type="ORF">MAR_016684</name>
</gene>
<feature type="compositionally biased region" description="Basic and acidic residues" evidence="2">
    <location>
        <begin position="617"/>
        <end position="629"/>
    </location>
</feature>
<feature type="region of interest" description="Disordered" evidence="2">
    <location>
        <begin position="703"/>
        <end position="749"/>
    </location>
</feature>
<feature type="region of interest" description="Disordered" evidence="2">
    <location>
        <begin position="562"/>
        <end position="582"/>
    </location>
</feature>
<feature type="compositionally biased region" description="Polar residues" evidence="2">
    <location>
        <begin position="564"/>
        <end position="582"/>
    </location>
</feature>
<reference evidence="4" key="1">
    <citation type="submission" date="2022-11" db="EMBL/GenBank/DDBJ databases">
        <title>Centuries of genome instability and evolution in soft-shell clam transmissible cancer (bioRxiv).</title>
        <authorList>
            <person name="Hart S.F.M."/>
            <person name="Yonemitsu M.A."/>
            <person name="Giersch R.M."/>
            <person name="Beal B.F."/>
            <person name="Arriagada G."/>
            <person name="Davis B.W."/>
            <person name="Ostrander E.A."/>
            <person name="Goff S.P."/>
            <person name="Metzger M.J."/>
        </authorList>
    </citation>
    <scope>NUCLEOTIDE SEQUENCE</scope>
    <source>
        <strain evidence="4">MELC-2E11</strain>
        <tissue evidence="4">Siphon/mantle</tissue>
    </source>
</reference>
<sequence>MPEGREGDGCDIEPIKLSWSEGSRCFYSDEVKVPVGGYVGNLVIDGTFYPVEDVNVKHYTFEVDLYLKDDILEDEGRSTGVAKAEQFVRDQQHNENQETNTAGKEVTYTPTRASRSFTHPQTRAGMDTGNGDNVLSREESESSIHLSNKYEDLVRNQLTSSKGAMSGNESESELSQRLKTDFPDLNGRGTPVGEDSVKQYQDGDDTLLKSMDMGHVYRSENGLNGNSESFKNSLLDDYLEKRSVQSNDSLGRGGKSSPVVIDDVLGTGHSRTPIYSTESPVVSRHNSAHSSARHTPLDNIDRPASVNSLHSKHSSARQTPVLSDDVGRPDSSASQPSRHSSVLGSARQTPTEGREHGRPGSAEGSVHSGNSVGRHVLDELITDALGRENRSPSREGSTNGRPESVGSAHSNDSSRQRINELINEAFDSTRQARSALSESSGTGSQIGSQSGSRPRTPQEQIGDVLSAADRHSPIRRDYLNGSPYGSNMSVTSAKSAHESLLGSTHSTPTRGSVQESKHSSVAGSAPGSQRQTPQRELIHSTLNASQEKLYQSTDVRKLVGSDYAGSNASNQGSRPQSVTSEQELTQYYEGVTEGARQGSRTASASSLPVIGAAQRYTPDKRSMTPDGHVRVPFNPVSKSPLLPPRTPQSNTSSRTVTPMNGETESEMNLREQIKDLDSLILNLRKQLNNREQEMSEVRKLLEDSRETNQHLQGETDRLRARASPGPQIGEEEAKLRNEPGLNRYNPNSPTTLQRKIDELKSQVQDLHEANEAAMEEVRAGERRIKELAAEKETLRVTQDDRTRDLQEEVRHQRTELTRLREHSSTYNEASDYRTKIELQQIKEDNRNLRERNYQLHDDNIRLKEELSDLRKSLELVDSARKSYKDEGRRSLTRMDGYDKKEDLEREQTKRRSDPLIDISYTRQTNTGKPQYETRTDIKLADLPASTDRLSKLDAYRYESYRTGPDGRSEEKLRSSLSLTRPLTPEKSRGRHRTSSAELDFRSMPLSAYNSDMSKTTPNLSGRSRAIYDQISNKRSGSRSNMEGQEATIPEHTCESADDFNTKSMHTDHTKMHHELQENKPENECGVRVKQTDQIAERVGEGQSKSQSSKILMAQYISDSQDTTDPTLGERCLLDRGDNFRRKENSREEKGFDVRQSQQLSAAYQDDGNMSDTPTDILVSAQPTDKLTAASWRRRQRRGSAGSDASNSSFSDIDEQISSAVRKRSKSADGREILRRMGPTGMTSGEKTLSRTISPAPAGLRTVTTRPLITQHNKSSLSLSTSLTSLTSGLRPFAPRSPGDLQVNDVIKFSRQGGKLSQGTIKFIGHLPGRGDIYLGVELDKEDVKGFYVHLIYCDISMSSGHLFILVCDMFTYVLLIIFYIESPFTDLYCRNIHTRYLIF</sequence>
<feature type="compositionally biased region" description="Polar residues" evidence="2">
    <location>
        <begin position="394"/>
        <end position="411"/>
    </location>
</feature>
<protein>
    <recommendedName>
        <fullName evidence="6">CAP-Gly domain-containing protein</fullName>
    </recommendedName>
</protein>
<keyword evidence="3" id="KW-1133">Transmembrane helix</keyword>
<dbReference type="Proteomes" id="UP001164746">
    <property type="component" value="Chromosome 6"/>
</dbReference>
<feature type="compositionally biased region" description="Polar residues" evidence="2">
    <location>
        <begin position="426"/>
        <end position="436"/>
    </location>
</feature>
<dbReference type="EMBL" id="CP111017">
    <property type="protein sequence ID" value="WAR06726.1"/>
    <property type="molecule type" value="Genomic_DNA"/>
</dbReference>
<feature type="compositionally biased region" description="Low complexity" evidence="2">
    <location>
        <begin position="1198"/>
        <end position="1210"/>
    </location>
</feature>
<feature type="coiled-coil region" evidence="1">
    <location>
        <begin position="752"/>
        <end position="865"/>
    </location>
</feature>
<feature type="compositionally biased region" description="Basic and acidic residues" evidence="2">
    <location>
        <begin position="135"/>
        <end position="146"/>
    </location>
</feature>
<feature type="compositionally biased region" description="Polar residues" evidence="2">
    <location>
        <begin position="97"/>
        <end position="121"/>
    </location>
</feature>
<feature type="compositionally biased region" description="Low complexity" evidence="2">
    <location>
        <begin position="283"/>
        <end position="294"/>
    </location>
</feature>
<feature type="region of interest" description="Disordered" evidence="2">
    <location>
        <begin position="161"/>
        <end position="199"/>
    </location>
</feature>
<dbReference type="Gene3D" id="2.30.30.190">
    <property type="entry name" value="CAP Gly-rich-like domain"/>
    <property type="match status" value="1"/>
</dbReference>
<feature type="region of interest" description="Disordered" evidence="2">
    <location>
        <begin position="881"/>
        <end position="939"/>
    </location>
</feature>
<feature type="region of interest" description="Disordered" evidence="2">
    <location>
        <begin position="1163"/>
        <end position="1251"/>
    </location>
</feature>
<feature type="compositionally biased region" description="Basic and acidic residues" evidence="2">
    <location>
        <begin position="1225"/>
        <end position="1234"/>
    </location>
</feature>
<feature type="transmembrane region" description="Helical" evidence="3">
    <location>
        <begin position="1360"/>
        <end position="1380"/>
    </location>
</feature>
<feature type="compositionally biased region" description="Polar residues" evidence="2">
    <location>
        <begin position="1240"/>
        <end position="1251"/>
    </location>
</feature>
<organism evidence="4 5">
    <name type="scientific">Mya arenaria</name>
    <name type="common">Soft-shell clam</name>
    <dbReference type="NCBI Taxonomy" id="6604"/>
    <lineage>
        <taxon>Eukaryota</taxon>
        <taxon>Metazoa</taxon>
        <taxon>Spiralia</taxon>
        <taxon>Lophotrochozoa</taxon>
        <taxon>Mollusca</taxon>
        <taxon>Bivalvia</taxon>
        <taxon>Autobranchia</taxon>
        <taxon>Heteroconchia</taxon>
        <taxon>Euheterodonta</taxon>
        <taxon>Imparidentia</taxon>
        <taxon>Neoheterodontei</taxon>
        <taxon>Myida</taxon>
        <taxon>Myoidea</taxon>
        <taxon>Myidae</taxon>
        <taxon>Mya</taxon>
    </lineage>
</organism>
<name>A0ABY7ECV7_MYAAR</name>
<feature type="compositionally biased region" description="Low complexity" evidence="2">
    <location>
        <begin position="974"/>
        <end position="984"/>
    </location>
</feature>
<feature type="region of interest" description="Disordered" evidence="2">
    <location>
        <begin position="246"/>
        <end position="534"/>
    </location>
</feature>
<keyword evidence="3" id="KW-0812">Transmembrane</keyword>
<feature type="compositionally biased region" description="Polar residues" evidence="2">
    <location>
        <begin position="269"/>
        <end position="280"/>
    </location>
</feature>
<dbReference type="InterPro" id="IPR036859">
    <property type="entry name" value="CAP-Gly_dom_sf"/>
</dbReference>
<feature type="compositionally biased region" description="Basic and acidic residues" evidence="2">
    <location>
        <begin position="895"/>
        <end position="914"/>
    </location>
</feature>
<evidence type="ECO:0000256" key="1">
    <source>
        <dbReference type="SAM" id="Coils"/>
    </source>
</evidence>
<feature type="region of interest" description="Disordered" evidence="2">
    <location>
        <begin position="615"/>
        <end position="667"/>
    </location>
</feature>
<evidence type="ECO:0000313" key="5">
    <source>
        <dbReference type="Proteomes" id="UP001164746"/>
    </source>
</evidence>